<dbReference type="Proteomes" id="UP000054538">
    <property type="component" value="Unassembled WGS sequence"/>
</dbReference>
<protein>
    <submittedName>
        <fullName evidence="1">Uncharacterized protein</fullName>
    </submittedName>
</protein>
<organism evidence="1 2">
    <name type="scientific">Paxillus rubicundulus Ve08.2h10</name>
    <dbReference type="NCBI Taxonomy" id="930991"/>
    <lineage>
        <taxon>Eukaryota</taxon>
        <taxon>Fungi</taxon>
        <taxon>Dikarya</taxon>
        <taxon>Basidiomycota</taxon>
        <taxon>Agaricomycotina</taxon>
        <taxon>Agaricomycetes</taxon>
        <taxon>Agaricomycetidae</taxon>
        <taxon>Boletales</taxon>
        <taxon>Paxilineae</taxon>
        <taxon>Paxillaceae</taxon>
        <taxon>Paxillus</taxon>
    </lineage>
</organism>
<dbReference type="AlphaFoldDB" id="A0A0D0EBS4"/>
<sequence>LPDPPAEHLYNSWKSLILTLVIPYLQYMSRTLGKPLSANSTLISHCQETWGSTKILCLLFDHELL</sequence>
<reference evidence="1 2" key="1">
    <citation type="submission" date="2014-04" db="EMBL/GenBank/DDBJ databases">
        <authorList>
            <consortium name="DOE Joint Genome Institute"/>
            <person name="Kuo A."/>
            <person name="Kohler A."/>
            <person name="Jargeat P."/>
            <person name="Nagy L.G."/>
            <person name="Floudas D."/>
            <person name="Copeland A."/>
            <person name="Barry K.W."/>
            <person name="Cichocki N."/>
            <person name="Veneault-Fourrey C."/>
            <person name="LaButti K."/>
            <person name="Lindquist E.A."/>
            <person name="Lipzen A."/>
            <person name="Lundell T."/>
            <person name="Morin E."/>
            <person name="Murat C."/>
            <person name="Sun H."/>
            <person name="Tunlid A."/>
            <person name="Henrissat B."/>
            <person name="Grigoriev I.V."/>
            <person name="Hibbett D.S."/>
            <person name="Martin F."/>
            <person name="Nordberg H.P."/>
            <person name="Cantor M.N."/>
            <person name="Hua S.X."/>
        </authorList>
    </citation>
    <scope>NUCLEOTIDE SEQUENCE [LARGE SCALE GENOMIC DNA]</scope>
    <source>
        <strain evidence="1 2">Ve08.2h10</strain>
    </source>
</reference>
<dbReference type="EMBL" id="KN824905">
    <property type="protein sequence ID" value="KIK98125.1"/>
    <property type="molecule type" value="Genomic_DNA"/>
</dbReference>
<dbReference type="InParanoid" id="A0A0D0EBS4"/>
<evidence type="ECO:0000313" key="2">
    <source>
        <dbReference type="Proteomes" id="UP000054538"/>
    </source>
</evidence>
<proteinExistence type="predicted"/>
<name>A0A0D0EBS4_9AGAM</name>
<dbReference type="HOGENOM" id="CLU_191666_0_0_1"/>
<feature type="non-terminal residue" evidence="1">
    <location>
        <position position="65"/>
    </location>
</feature>
<keyword evidence="2" id="KW-1185">Reference proteome</keyword>
<feature type="non-terminal residue" evidence="1">
    <location>
        <position position="1"/>
    </location>
</feature>
<gene>
    <name evidence="1" type="ORF">PAXRUDRAFT_58541</name>
</gene>
<accession>A0A0D0EBS4</accession>
<dbReference type="STRING" id="930991.A0A0D0EBS4"/>
<reference evidence="2" key="2">
    <citation type="submission" date="2015-01" db="EMBL/GenBank/DDBJ databases">
        <title>Evolutionary Origins and Diversification of the Mycorrhizal Mutualists.</title>
        <authorList>
            <consortium name="DOE Joint Genome Institute"/>
            <consortium name="Mycorrhizal Genomics Consortium"/>
            <person name="Kohler A."/>
            <person name="Kuo A."/>
            <person name="Nagy L.G."/>
            <person name="Floudas D."/>
            <person name="Copeland A."/>
            <person name="Barry K.W."/>
            <person name="Cichocki N."/>
            <person name="Veneault-Fourrey C."/>
            <person name="LaButti K."/>
            <person name="Lindquist E.A."/>
            <person name="Lipzen A."/>
            <person name="Lundell T."/>
            <person name="Morin E."/>
            <person name="Murat C."/>
            <person name="Riley R."/>
            <person name="Ohm R."/>
            <person name="Sun H."/>
            <person name="Tunlid A."/>
            <person name="Henrissat B."/>
            <person name="Grigoriev I.V."/>
            <person name="Hibbett D.S."/>
            <person name="Martin F."/>
        </authorList>
    </citation>
    <scope>NUCLEOTIDE SEQUENCE [LARGE SCALE GENOMIC DNA]</scope>
    <source>
        <strain evidence="2">Ve08.2h10</strain>
    </source>
</reference>
<evidence type="ECO:0000313" key="1">
    <source>
        <dbReference type="EMBL" id="KIK98125.1"/>
    </source>
</evidence>
<dbReference type="OrthoDB" id="2684418at2759"/>